<gene>
    <name evidence="2" type="ORF">BMF81_04456</name>
</gene>
<dbReference type="Proteomes" id="UP000244056">
    <property type="component" value="Chromosome"/>
</dbReference>
<evidence type="ECO:0000313" key="3">
    <source>
        <dbReference type="Proteomes" id="UP000244056"/>
    </source>
</evidence>
<dbReference type="AlphaFoldDB" id="A0A2S0QAX1"/>
<dbReference type="KEGG" id="nsp:BMF81_04456"/>
<reference evidence="2 3" key="1">
    <citation type="submission" date="2017-03" db="EMBL/GenBank/DDBJ databases">
        <title>Comparative genomics of the toxic Baltic Sea cyanobacteria Nodularia spumigena UHCC 0039 and its response on varying salinity.</title>
        <authorList>
            <person name="Teikari J.E."/>
        </authorList>
    </citation>
    <scope>NUCLEOTIDE SEQUENCE [LARGE SCALE GENOMIC DNA]</scope>
    <source>
        <strain evidence="2 3">UHCC 0039</strain>
    </source>
</reference>
<evidence type="ECO:0000313" key="2">
    <source>
        <dbReference type="EMBL" id="AVZ31599.1"/>
    </source>
</evidence>
<evidence type="ECO:0000259" key="1">
    <source>
        <dbReference type="Pfam" id="PF13439"/>
    </source>
</evidence>
<sequence length="415" mass="47804">MFAKNAISQILKMEFTQRKDIQLPKIIVISSVAPQPTSAGQIVLYRHFNQATGWDVDIVPNPYQSKTNRWQTKLINRLEYTRFHRWGHDLQVIDQGITWDKTLLDYQKHLCNDQIEKKTIVLTVAHGDGCWAAQRFAHRYQLPLVTIFHDWWPDIPSLHQPFRQLLEQRFQQLYQQSHLALCVSEGMKNALGSHSNSTVIYPIPALLKEEITTKHQPGNGQKSSQLRIVYSGNLYDYGELLAQLLEVTKDNPHIQVQVRGANPNWSADFCSEMRDRNLWLDFAPRDELNQWLGAADAFLVVMSFDPALRRRMETSFPSKLPEYAQFGKPLVIWGPEYCSAIKWGLNGDRALCITEASPQTLITALEKLSQDSSQREYYTSQSRIAARHDFNPVNLQQHFLTAISTLYKGKSSLHK</sequence>
<dbReference type="SUPFAM" id="SSF53756">
    <property type="entry name" value="UDP-Glycosyltransferase/glycogen phosphorylase"/>
    <property type="match status" value="1"/>
</dbReference>
<name>A0A2S0QAX1_NODSP</name>
<dbReference type="Gene3D" id="3.40.50.2000">
    <property type="entry name" value="Glycogen Phosphorylase B"/>
    <property type="match status" value="1"/>
</dbReference>
<feature type="domain" description="Glycosyltransferase subfamily 4-like N-terminal" evidence="1">
    <location>
        <begin position="120"/>
        <end position="200"/>
    </location>
</feature>
<dbReference type="Pfam" id="PF13439">
    <property type="entry name" value="Glyco_transf_4"/>
    <property type="match status" value="1"/>
</dbReference>
<dbReference type="GeneID" id="78019667"/>
<dbReference type="RefSeq" id="WP_006199236.1">
    <property type="nucleotide sequence ID" value="NZ_CAWNZE010000001.1"/>
</dbReference>
<dbReference type="InterPro" id="IPR028098">
    <property type="entry name" value="Glyco_trans_4-like_N"/>
</dbReference>
<dbReference type="EMBL" id="CP020114">
    <property type="protein sequence ID" value="AVZ31599.1"/>
    <property type="molecule type" value="Genomic_DNA"/>
</dbReference>
<accession>A0A2S0QAX1</accession>
<protein>
    <recommendedName>
        <fullName evidence="1">Glycosyltransferase subfamily 4-like N-terminal domain-containing protein</fullName>
    </recommendedName>
</protein>
<organism evidence="2 3">
    <name type="scientific">Nodularia spumigena UHCC 0039</name>
    <dbReference type="NCBI Taxonomy" id="1914872"/>
    <lineage>
        <taxon>Bacteria</taxon>
        <taxon>Bacillati</taxon>
        <taxon>Cyanobacteriota</taxon>
        <taxon>Cyanophyceae</taxon>
        <taxon>Nostocales</taxon>
        <taxon>Nodulariaceae</taxon>
        <taxon>Nodularia</taxon>
    </lineage>
</organism>
<proteinExistence type="predicted"/>